<feature type="coiled-coil region" evidence="3">
    <location>
        <begin position="220"/>
        <end position="286"/>
    </location>
</feature>
<feature type="compositionally biased region" description="Acidic residues" evidence="4">
    <location>
        <begin position="1320"/>
        <end position="1329"/>
    </location>
</feature>
<dbReference type="SUPFAM" id="SSF64593">
    <property type="entry name" value="Intermediate filament protein, coiled coil region"/>
    <property type="match status" value="2"/>
</dbReference>
<feature type="compositionally biased region" description="Basic and acidic residues" evidence="4">
    <location>
        <begin position="722"/>
        <end position="737"/>
    </location>
</feature>
<feature type="compositionally biased region" description="Basic and acidic residues" evidence="4">
    <location>
        <begin position="370"/>
        <end position="394"/>
    </location>
</feature>
<accession>A0A8B9QJJ7</accession>
<dbReference type="GO" id="GO:0030844">
    <property type="term" value="P:positive regulation of intermediate filament depolymerization"/>
    <property type="evidence" value="ECO:0007669"/>
    <property type="project" value="TreeGrafter"/>
</dbReference>
<dbReference type="GO" id="GO:0019215">
    <property type="term" value="F:intermediate filament binding"/>
    <property type="evidence" value="ECO:0007669"/>
    <property type="project" value="InterPro"/>
</dbReference>
<dbReference type="InterPro" id="IPR031211">
    <property type="entry name" value="Nestin"/>
</dbReference>
<organism evidence="6 7">
    <name type="scientific">Apteryx owenii</name>
    <name type="common">Little spotted kiwi</name>
    <dbReference type="NCBI Taxonomy" id="8824"/>
    <lineage>
        <taxon>Eukaryota</taxon>
        <taxon>Metazoa</taxon>
        <taxon>Chordata</taxon>
        <taxon>Craniata</taxon>
        <taxon>Vertebrata</taxon>
        <taxon>Euteleostomi</taxon>
        <taxon>Archelosauria</taxon>
        <taxon>Archosauria</taxon>
        <taxon>Dinosauria</taxon>
        <taxon>Saurischia</taxon>
        <taxon>Theropoda</taxon>
        <taxon>Coelurosauria</taxon>
        <taxon>Aves</taxon>
        <taxon>Palaeognathae</taxon>
        <taxon>Apterygiformes</taxon>
        <taxon>Apterygidae</taxon>
        <taxon>Apteryx</taxon>
    </lineage>
</organism>
<dbReference type="Proteomes" id="UP000694424">
    <property type="component" value="Unplaced"/>
</dbReference>
<dbReference type="Gene3D" id="1.20.5.170">
    <property type="match status" value="1"/>
</dbReference>
<feature type="compositionally biased region" description="Acidic residues" evidence="4">
    <location>
        <begin position="336"/>
        <end position="346"/>
    </location>
</feature>
<feature type="compositionally biased region" description="Pro residues" evidence="4">
    <location>
        <begin position="314"/>
        <end position="323"/>
    </location>
</feature>
<dbReference type="GO" id="GO:0031730">
    <property type="term" value="F:CCR5 chemokine receptor binding"/>
    <property type="evidence" value="ECO:0007669"/>
    <property type="project" value="TreeGrafter"/>
</dbReference>
<feature type="region of interest" description="Disordered" evidence="4">
    <location>
        <begin position="977"/>
        <end position="1216"/>
    </location>
</feature>
<evidence type="ECO:0000256" key="2">
    <source>
        <dbReference type="ARBA" id="ARBA00023054"/>
    </source>
</evidence>
<feature type="coiled-coil region" evidence="3">
    <location>
        <begin position="12"/>
        <end position="154"/>
    </location>
</feature>
<reference evidence="6" key="1">
    <citation type="submission" date="2025-08" db="UniProtKB">
        <authorList>
            <consortium name="Ensembl"/>
        </authorList>
    </citation>
    <scope>IDENTIFICATION</scope>
</reference>
<feature type="compositionally biased region" description="Acidic residues" evidence="4">
    <location>
        <begin position="824"/>
        <end position="846"/>
    </location>
</feature>
<reference evidence="6" key="2">
    <citation type="submission" date="2025-09" db="UniProtKB">
        <authorList>
            <consortium name="Ensembl"/>
        </authorList>
    </citation>
    <scope>IDENTIFICATION</scope>
</reference>
<feature type="region of interest" description="Disordered" evidence="4">
    <location>
        <begin position="1245"/>
        <end position="1403"/>
    </location>
</feature>
<feature type="compositionally biased region" description="Basic and acidic residues" evidence="4">
    <location>
        <begin position="664"/>
        <end position="674"/>
    </location>
</feature>
<feature type="domain" description="IF rod" evidence="5">
    <location>
        <begin position="8"/>
        <end position="303"/>
    </location>
</feature>
<evidence type="ECO:0000256" key="1">
    <source>
        <dbReference type="ARBA" id="ARBA00022754"/>
    </source>
</evidence>
<dbReference type="SMART" id="SM01391">
    <property type="entry name" value="Filament"/>
    <property type="match status" value="1"/>
</dbReference>
<proteinExistence type="predicted"/>
<dbReference type="Gene3D" id="1.20.5.1160">
    <property type="entry name" value="Vasodilator-stimulated phosphoprotein"/>
    <property type="match status" value="1"/>
</dbReference>
<feature type="region of interest" description="Disordered" evidence="4">
    <location>
        <begin position="431"/>
        <end position="962"/>
    </location>
</feature>
<dbReference type="PROSITE" id="PS51842">
    <property type="entry name" value="IF_ROD_2"/>
    <property type="match status" value="1"/>
</dbReference>
<feature type="compositionally biased region" description="Acidic residues" evidence="4">
    <location>
        <begin position="555"/>
        <end position="565"/>
    </location>
</feature>
<keyword evidence="7" id="KW-1185">Reference proteome</keyword>
<feature type="compositionally biased region" description="Acidic residues" evidence="4">
    <location>
        <begin position="738"/>
        <end position="762"/>
    </location>
</feature>
<dbReference type="PANTHER" id="PTHR47051:SF1">
    <property type="entry name" value="NESTIN"/>
    <property type="match status" value="1"/>
</dbReference>
<keyword evidence="2 3" id="KW-0175">Coiled coil</keyword>
<protein>
    <recommendedName>
        <fullName evidence="5">IF rod domain-containing protein</fullName>
    </recommendedName>
</protein>
<dbReference type="GO" id="GO:0005882">
    <property type="term" value="C:intermediate filament"/>
    <property type="evidence" value="ECO:0007669"/>
    <property type="project" value="UniProtKB-KW"/>
</dbReference>
<dbReference type="Ensembl" id="ENSAOWT00000031503.1">
    <property type="protein sequence ID" value="ENSAOWP00000027794.1"/>
    <property type="gene ID" value="ENSAOWG00000018728.1"/>
</dbReference>
<feature type="compositionally biased region" description="Basic and acidic residues" evidence="4">
    <location>
        <begin position="763"/>
        <end position="791"/>
    </location>
</feature>
<evidence type="ECO:0000256" key="4">
    <source>
        <dbReference type="SAM" id="MobiDB-lite"/>
    </source>
</evidence>
<feature type="compositionally biased region" description="Basic and acidic residues" evidence="4">
    <location>
        <begin position="1186"/>
        <end position="1196"/>
    </location>
</feature>
<dbReference type="PANTHER" id="PTHR47051">
    <property type="entry name" value="NESTIN"/>
    <property type="match status" value="1"/>
</dbReference>
<feature type="compositionally biased region" description="Basic and acidic residues" evidence="4">
    <location>
        <begin position="597"/>
        <end position="609"/>
    </location>
</feature>
<feature type="compositionally biased region" description="Basic and acidic residues" evidence="4">
    <location>
        <begin position="484"/>
        <end position="498"/>
    </location>
</feature>
<evidence type="ECO:0000313" key="6">
    <source>
        <dbReference type="Ensembl" id="ENSAOWP00000027794.1"/>
    </source>
</evidence>
<feature type="compositionally biased region" description="Acidic residues" evidence="4">
    <location>
        <begin position="706"/>
        <end position="721"/>
    </location>
</feature>
<dbReference type="Pfam" id="PF00038">
    <property type="entry name" value="Filament"/>
    <property type="match status" value="1"/>
</dbReference>
<feature type="region of interest" description="Disordered" evidence="4">
    <location>
        <begin position="1419"/>
        <end position="1442"/>
    </location>
</feature>
<evidence type="ECO:0000256" key="3">
    <source>
        <dbReference type="SAM" id="Coils"/>
    </source>
</evidence>
<feature type="compositionally biased region" description="Basic and acidic residues" evidence="4">
    <location>
        <begin position="630"/>
        <end position="645"/>
    </location>
</feature>
<keyword evidence="1" id="KW-0403">Intermediate filament</keyword>
<feature type="compositionally biased region" description="Basic and acidic residues" evidence="4">
    <location>
        <begin position="1004"/>
        <end position="1017"/>
    </location>
</feature>
<sequence length="1442" mass="157690">LENSLGEESLQMWDLNKRLEAYLARVKFLEEENEVLRAEIQSAKGSPGEDSWRTKYEEELRALRAMLDDAFREKCSVELARDNLYEEIQHVKSRCQKEQAAREEAKKQLSLSKKELEEERRAQIWLKERALQLEKEVEALLEVHEEEKAGLDHEIASFSQSLESFRCVPVAFQPVEVEDYSKRLSEIWKGAVETYKTEVSQLESSLCQAKESLWKAVEDNQQSQLQLQHLEKDLAGLKARKDMLEESLSRQWQEQRGEAEKFQLALEALEQEKQALRVQIAQVLEDRQQLMHLKMSLSLEVAATHPCSQEQPEPLSPVVPAGPEPREKNKHPHEEAVDEETQDPSEEPPGKSPTPQLLYPDRLVTEALEDALKEVRDDAEPKEEPMLEAERATEGYRVGSAPELPGWTAADHPMEEVDGAEDANFEALLEERAGEDMHEEPDMESTAQRDGATSHLELGPSGEQEEESTPDFLVAAQSEIETQEEMRSWEEEGSKEEEMPALLSPEESGEPEFVRDTADSPLGEDTLASSGPNAECWEGSTGHPSQAAAVGGGLEEPEQGEDDVEAVSTEALNLSEDEERREPWSPSREDEECDFPEEAKEVREEESLQREIQATHACPMESHPVLPGESHLEEDLVEREQESLGHQEMPLCETDPAADEEGREETCPEHEPSSIKESISAEEASSRAEEDTMGEEITDRARDGEGEMGEPGEEDLEEEDLRAEGKLLGPEDLRQEEVTLEESGDLQENGFEDDMLEQEDLETLPREEVLGGRDDDNYPKHCPEDREMKGEEDMEGSPGTEDANITSQEPAWADDILTSTGVPESEETEGISPAEIEEMGKDDEDDTGSRMSRQEPTPQNETEQEAEPALGLAREAQEGHQDPPGDEEPATAPEASWEAQTRAEDAGGELASEPDEPEKASTGSAAIQQAPGDYAESDESQEEDARRTEDIQLEDTLPDNTPLHLYEGEMLAAIASKEEAGMEETSPVPEEEGCFEASVGEADEGIKMPTEEREMPRAGDFTAEEEDAVPAAEPGSPPGEGCFAGIADEPDRGAEGPDADSSMLEGQEPSEGFAAEPDEVVGGAAEPESDASRGAEFPSRDSPWQPGMEEPFPGQDDESGAAELIPPGGLQAQTDPGEAAPAESTLVEQPSLAPEDKTPDGDSLFPAEEEQISDADPPPPGSSQEADDRGGSDPGHDGFTGTNQDNADGLDLPAKMPADVMKDSDILEIVEQALEFNQELMLGARLAEAEQQAPGGTEPTRPPRDLGEDDGDSSPVSSSEEEPTVQETPTAAAPSAEEPATAGIIRAENRELNGLHSEASLEDLAEFPEELPNGIAEAQPATRQEGRTEQEQFGKVPLTQELPGEEAEPAATSAAVPPPPEGPGCGEAPVGKNPTQSTLLLGKHESASVVSALGEEVLHLAPGQPPQRRLQDEQESWSSEDD</sequence>
<feature type="compositionally biased region" description="Low complexity" evidence="4">
    <location>
        <begin position="1285"/>
        <end position="1302"/>
    </location>
</feature>
<name>A0A8B9QJJ7_APTOW</name>
<evidence type="ECO:0000313" key="7">
    <source>
        <dbReference type="Proteomes" id="UP000694424"/>
    </source>
</evidence>
<feature type="compositionally biased region" description="Acidic residues" evidence="4">
    <location>
        <begin position="1433"/>
        <end position="1442"/>
    </location>
</feature>
<evidence type="ECO:0000259" key="5">
    <source>
        <dbReference type="PROSITE" id="PS51842"/>
    </source>
</evidence>
<dbReference type="InterPro" id="IPR039008">
    <property type="entry name" value="IF_rod_dom"/>
</dbReference>
<feature type="region of interest" description="Disordered" evidence="4">
    <location>
        <begin position="304"/>
        <end position="410"/>
    </location>
</feature>
<feature type="compositionally biased region" description="Basic and acidic residues" evidence="4">
    <location>
        <begin position="324"/>
        <end position="335"/>
    </location>
</feature>